<reference evidence="1 2" key="2">
    <citation type="journal article" date="2009" name="PLoS ONE">
        <title>The photosynthetic apparatus and its regulation in the aerobic gammaproteobacterium Congregibacter litoralis gen. nov., sp. nov.</title>
        <authorList>
            <person name="Spring S."/>
            <person name="Lunsdorf H."/>
            <person name="Fuchs B.M."/>
            <person name="Tindall B.J."/>
        </authorList>
    </citation>
    <scope>NUCLEOTIDE SEQUENCE [LARGE SCALE GENOMIC DNA]</scope>
    <source>
        <strain evidence="1">KT71</strain>
    </source>
</reference>
<gene>
    <name evidence="1" type="ORF">KT71_06689</name>
</gene>
<sequence>MEWLRHTRNIIDLAQEGEALSTLGAFAQQHLDTLGAIDARFPAISAALDDALSEEDAIFATAVNATDLVALYAIQDSTNDAQSALSTILEEAGVKASQFQRIVAIAREALSHVPDDYRKLLRHVDAFSEQIPGKNPGLVTLDLSQSMESDSPLTHGMALEMGASGVAALELEAGHLVAEDERLLRIGVHGTLDANLSASAPLGAATLGVSSEAEGRIRADYLFKTATERGVFALEAANALPQLVNPLSLDDLFSAMKSSQLDSISLQLQGRTSLATNVGVSRRLDIAKLATVTGGVSIEADVWMGGSYTLDVIALDEGIRAELSTTRAKGQGAGLEVGVTLNASQMAERVKAELAQPLAALKHNLDEIDQFLQPGTALKQHIRTKLDNEFASDEPTLLIANLALGFTNAKQTKNKLTAILSGYLDSQTSAWQEDLNGAVTAGIRWATTRNPGLQQPAITDKLKRALKEAIKQGGADLQSRVDEIAQDSQRLDRLLEGLAEVGVNVSSTADRADTALSGVKKGLQNYRKLVADLLHKAEEVATADLQFQLSHSVVVSSGSTVDASATITRVNNGTRAAYAALVSGQLERILKLDDSTVAGVSLTLGSWQRFAHYQENQGISVVVLDFDLKDTTVFSSNARVQVDSDGAISVLAEADWVKRRSFFKESREFHFSGIYSLSTARFSRSYRGAIDITYQDKHGRERDIQAFYERLIDANLISPLTAENAKTRLSHASHRAGGANVAMEISATLELTSAELERLIGVSSANRLSKRSCAEHTLRSLLASGAMSEETFALGVDGLRRTPRFNRDGTPEELLQSLTIQRIREAQRNFSNHGAADTRDALKEWIKAKKKSDSLFDMLRGMAAVYQANPEDLKKKNLEKWYRKKQEPIGDGLREWVTFDGVLIDPIRPELSEQTLALLMIIADLSDPHRVGSFPLQGYIRLAGEEITSAV</sequence>
<protein>
    <submittedName>
        <fullName evidence="1">Uncharacterized protein</fullName>
    </submittedName>
</protein>
<dbReference type="STRING" id="314285.KT71_06689"/>
<comment type="caution">
    <text evidence="1">The sequence shown here is derived from an EMBL/GenBank/DDBJ whole genome shotgun (WGS) entry which is preliminary data.</text>
</comment>
<evidence type="ECO:0000313" key="1">
    <source>
        <dbReference type="EMBL" id="EAQ96689.1"/>
    </source>
</evidence>
<dbReference type="EMBL" id="AAOA02000004">
    <property type="protein sequence ID" value="EAQ96689.1"/>
    <property type="molecule type" value="Genomic_DNA"/>
</dbReference>
<dbReference type="AlphaFoldDB" id="A4ABD5"/>
<proteinExistence type="predicted"/>
<reference evidence="1 2" key="1">
    <citation type="journal article" date="2007" name="Proc. Natl. Acad. Sci. U.S.A.">
        <title>Characterization of a marine gammaproteobacterium capable of aerobic anoxygenic photosynthesis.</title>
        <authorList>
            <person name="Fuchs B.M."/>
            <person name="Spring S."/>
            <person name="Teeling H."/>
            <person name="Quast C."/>
            <person name="Wulf J."/>
            <person name="Schattenhofer M."/>
            <person name="Yan S."/>
            <person name="Ferriera S."/>
            <person name="Johnson J."/>
            <person name="Glockner F.O."/>
            <person name="Amann R."/>
        </authorList>
    </citation>
    <scope>NUCLEOTIDE SEQUENCE [LARGE SCALE GENOMIC DNA]</scope>
    <source>
        <strain evidence="1">KT71</strain>
    </source>
</reference>
<dbReference type="eggNOG" id="ENOG50338W6">
    <property type="taxonomic scope" value="Bacteria"/>
</dbReference>
<organism evidence="1 2">
    <name type="scientific">Congregibacter litoralis KT71</name>
    <dbReference type="NCBI Taxonomy" id="314285"/>
    <lineage>
        <taxon>Bacteria</taxon>
        <taxon>Pseudomonadati</taxon>
        <taxon>Pseudomonadota</taxon>
        <taxon>Gammaproteobacteria</taxon>
        <taxon>Cellvibrionales</taxon>
        <taxon>Halieaceae</taxon>
        <taxon>Congregibacter</taxon>
    </lineage>
</organism>
<dbReference type="HOGENOM" id="CLU_309665_0_0_6"/>
<evidence type="ECO:0000313" key="2">
    <source>
        <dbReference type="Proteomes" id="UP000019205"/>
    </source>
</evidence>
<keyword evidence="2" id="KW-1185">Reference proteome</keyword>
<accession>A4ABD5</accession>
<dbReference type="Proteomes" id="UP000019205">
    <property type="component" value="Chromosome"/>
</dbReference>
<name>A4ABD5_9GAMM</name>
<dbReference type="RefSeq" id="WP_008293759.1">
    <property type="nucleotide sequence ID" value="NZ_CM002299.1"/>
</dbReference>